<evidence type="ECO:0000259" key="1">
    <source>
        <dbReference type="Pfam" id="PF00561"/>
    </source>
</evidence>
<dbReference type="SUPFAM" id="SSF53474">
    <property type="entry name" value="alpha/beta-Hydrolases"/>
    <property type="match status" value="1"/>
</dbReference>
<feature type="domain" description="AB hydrolase-1" evidence="1">
    <location>
        <begin position="76"/>
        <end position="133"/>
    </location>
</feature>
<sequence length="156" mass="17599">MVASCFSLISLHGRYLRHIFMAVGLFQETIDIDAKTTIQYWCPKPGSRSMEKPSLVLVHGFGPNCLFQWKYQAISLGKLLEKLGVKRYTVMGTSYGGMVAYHMASMRPERVEKVVIASSAVNMVQKDHEELLERAKVKVIDDLMLPKTAAQLHNII</sequence>
<dbReference type="EMBL" id="JAMYWD010000002">
    <property type="protein sequence ID" value="KAJ4979244.1"/>
    <property type="molecule type" value="Genomic_DNA"/>
</dbReference>
<keyword evidence="3" id="KW-1185">Reference proteome</keyword>
<dbReference type="InterPro" id="IPR029058">
    <property type="entry name" value="AB_hydrolase_fold"/>
</dbReference>
<comment type="caution">
    <text evidence="2">The sequence shown here is derived from an EMBL/GenBank/DDBJ whole genome shotgun (WGS) entry which is preliminary data.</text>
</comment>
<reference evidence="2" key="1">
    <citation type="journal article" date="2023" name="Plant J.">
        <title>The genome of the king protea, Protea cynaroides.</title>
        <authorList>
            <person name="Chang J."/>
            <person name="Duong T.A."/>
            <person name="Schoeman C."/>
            <person name="Ma X."/>
            <person name="Roodt D."/>
            <person name="Barker N."/>
            <person name="Li Z."/>
            <person name="Van de Peer Y."/>
            <person name="Mizrachi E."/>
        </authorList>
    </citation>
    <scope>NUCLEOTIDE SEQUENCE</scope>
    <source>
        <tissue evidence="2">Young leaves</tissue>
    </source>
</reference>
<gene>
    <name evidence="2" type="ORF">NE237_010024</name>
</gene>
<accession>A0A9Q0R172</accession>
<dbReference type="PANTHER" id="PTHR43139">
    <property type="entry name" value="SI:DKEY-122A22.2"/>
    <property type="match status" value="1"/>
</dbReference>
<dbReference type="AlphaFoldDB" id="A0A9Q0R172"/>
<evidence type="ECO:0000313" key="2">
    <source>
        <dbReference type="EMBL" id="KAJ4979244.1"/>
    </source>
</evidence>
<name>A0A9Q0R172_9MAGN</name>
<organism evidence="2 3">
    <name type="scientific">Protea cynaroides</name>
    <dbReference type="NCBI Taxonomy" id="273540"/>
    <lineage>
        <taxon>Eukaryota</taxon>
        <taxon>Viridiplantae</taxon>
        <taxon>Streptophyta</taxon>
        <taxon>Embryophyta</taxon>
        <taxon>Tracheophyta</taxon>
        <taxon>Spermatophyta</taxon>
        <taxon>Magnoliopsida</taxon>
        <taxon>Proteales</taxon>
        <taxon>Proteaceae</taxon>
        <taxon>Protea</taxon>
    </lineage>
</organism>
<dbReference type="Proteomes" id="UP001141806">
    <property type="component" value="Unassembled WGS sequence"/>
</dbReference>
<dbReference type="InterPro" id="IPR052370">
    <property type="entry name" value="Meta-cleavage_hydrolase"/>
</dbReference>
<evidence type="ECO:0000313" key="3">
    <source>
        <dbReference type="Proteomes" id="UP001141806"/>
    </source>
</evidence>
<dbReference type="OrthoDB" id="1730666at2759"/>
<dbReference type="InterPro" id="IPR000073">
    <property type="entry name" value="AB_hydrolase_1"/>
</dbReference>
<protein>
    <recommendedName>
        <fullName evidence="1">AB hydrolase-1 domain-containing protein</fullName>
    </recommendedName>
</protein>
<dbReference type="Gene3D" id="3.40.50.1820">
    <property type="entry name" value="alpha/beta hydrolase"/>
    <property type="match status" value="1"/>
</dbReference>
<dbReference type="PANTHER" id="PTHR43139:SF52">
    <property type="entry name" value="SI:DKEY-122A22.2"/>
    <property type="match status" value="1"/>
</dbReference>
<dbReference type="Pfam" id="PF00561">
    <property type="entry name" value="Abhydrolase_1"/>
    <property type="match status" value="1"/>
</dbReference>
<proteinExistence type="predicted"/>